<name>A0A1Y2PC80_9FLAO</name>
<organism evidence="2 3">
    <name type="scientific">Tenacibaculum holothuriorum</name>
    <dbReference type="NCBI Taxonomy" id="1635173"/>
    <lineage>
        <taxon>Bacteria</taxon>
        <taxon>Pseudomonadati</taxon>
        <taxon>Bacteroidota</taxon>
        <taxon>Flavobacteriia</taxon>
        <taxon>Flavobacteriales</taxon>
        <taxon>Flavobacteriaceae</taxon>
        <taxon>Tenacibaculum</taxon>
    </lineage>
</organism>
<keyword evidence="1" id="KW-0812">Transmembrane</keyword>
<evidence type="ECO:0000256" key="1">
    <source>
        <dbReference type="SAM" id="Phobius"/>
    </source>
</evidence>
<sequence>MKKINLIAIIVGFASFFIPFIYPETNKWFSIGWGLLFLSWVFQAVNSGSTQFLSIATKENEPLEFWLTNVLWFLFSMVFILRPFFPEYLGA</sequence>
<dbReference type="AlphaFoldDB" id="A0A1Y2PC80"/>
<proteinExistence type="predicted"/>
<evidence type="ECO:0000313" key="3">
    <source>
        <dbReference type="Proteomes" id="UP000194221"/>
    </source>
</evidence>
<protein>
    <submittedName>
        <fullName evidence="2">Uncharacterized protein</fullName>
    </submittedName>
</protein>
<keyword evidence="1" id="KW-0472">Membrane</keyword>
<dbReference type="Proteomes" id="UP000194221">
    <property type="component" value="Unassembled WGS sequence"/>
</dbReference>
<evidence type="ECO:0000313" key="2">
    <source>
        <dbReference type="EMBL" id="OSY87397.1"/>
    </source>
</evidence>
<dbReference type="InParanoid" id="A0A1Y2PC80"/>
<feature type="transmembrane region" description="Helical" evidence="1">
    <location>
        <begin position="5"/>
        <end position="22"/>
    </location>
</feature>
<dbReference type="RefSeq" id="WP_086031007.1">
    <property type="nucleotide sequence ID" value="NZ_LAPZ01000011.1"/>
</dbReference>
<dbReference type="OrthoDB" id="7869902at2"/>
<reference evidence="2 3" key="1">
    <citation type="submission" date="2015-03" db="EMBL/GenBank/DDBJ databases">
        <title>Genome sequence of Tenacibaculum sp. S2-2, isolated from intestinal microbiota of sea cucumber, Apostichopus japonicas.</title>
        <authorList>
            <person name="Shao Z."/>
            <person name="Wang L."/>
            <person name="Li X."/>
        </authorList>
    </citation>
    <scope>NUCLEOTIDE SEQUENCE [LARGE SCALE GENOMIC DNA]</scope>
    <source>
        <strain evidence="2 3">S2-2</strain>
    </source>
</reference>
<dbReference type="EMBL" id="LAPZ01000011">
    <property type="protein sequence ID" value="OSY87397.1"/>
    <property type="molecule type" value="Genomic_DNA"/>
</dbReference>
<keyword evidence="3" id="KW-1185">Reference proteome</keyword>
<keyword evidence="1" id="KW-1133">Transmembrane helix</keyword>
<feature type="transmembrane region" description="Helical" evidence="1">
    <location>
        <begin position="66"/>
        <end position="85"/>
    </location>
</feature>
<dbReference type="STRING" id="1635173.WH52_10980"/>
<comment type="caution">
    <text evidence="2">The sequence shown here is derived from an EMBL/GenBank/DDBJ whole genome shotgun (WGS) entry which is preliminary data.</text>
</comment>
<accession>A0A1Y2PC80</accession>
<gene>
    <name evidence="2" type="ORF">WH52_10980</name>
</gene>
<feature type="transmembrane region" description="Helical" evidence="1">
    <location>
        <begin position="28"/>
        <end position="45"/>
    </location>
</feature>